<dbReference type="STRING" id="472759.Nhal_1384"/>
<evidence type="ECO:0000256" key="1">
    <source>
        <dbReference type="SAM" id="MobiDB-lite"/>
    </source>
</evidence>
<protein>
    <submittedName>
        <fullName evidence="2">Uncharacterized protein</fullName>
    </submittedName>
</protein>
<reference evidence="3" key="1">
    <citation type="submission" date="2010-04" db="EMBL/GenBank/DDBJ databases">
        <title>Complete genome sequence of Nitrosococcus halophilus Nc4, a salt-adapted, aerobic obligate ammonia-oxidizing sulfur purple bacterium.</title>
        <authorList>
            <consortium name="US DOE Joint Genome Institute"/>
            <person name="Campbell M.A."/>
            <person name="Malfatti S.A."/>
            <person name="Chain P.S.G."/>
            <person name="Heidelberg J.F."/>
            <person name="Ward B.B."/>
            <person name="Klotz M.G."/>
        </authorList>
    </citation>
    <scope>NUCLEOTIDE SEQUENCE [LARGE SCALE GENOMIC DNA]</scope>
    <source>
        <strain evidence="3">Nc4</strain>
    </source>
</reference>
<feature type="region of interest" description="Disordered" evidence="1">
    <location>
        <begin position="29"/>
        <end position="58"/>
    </location>
</feature>
<dbReference type="Proteomes" id="UP000001844">
    <property type="component" value="Chromosome"/>
</dbReference>
<name>D5C0X8_NITHN</name>
<dbReference type="EMBL" id="CP001798">
    <property type="protein sequence ID" value="ADE14535.1"/>
    <property type="molecule type" value="Genomic_DNA"/>
</dbReference>
<dbReference type="KEGG" id="nhl:Nhal_1384"/>
<evidence type="ECO:0000313" key="3">
    <source>
        <dbReference type="Proteomes" id="UP000001844"/>
    </source>
</evidence>
<dbReference type="RefSeq" id="WP_013032426.1">
    <property type="nucleotide sequence ID" value="NC_013960.1"/>
</dbReference>
<feature type="compositionally biased region" description="Basic and acidic residues" evidence="1">
    <location>
        <begin position="29"/>
        <end position="50"/>
    </location>
</feature>
<dbReference type="HOGENOM" id="CLU_2974798_0_0_6"/>
<dbReference type="AlphaFoldDB" id="D5C0X8"/>
<accession>D5C0X8</accession>
<evidence type="ECO:0000313" key="2">
    <source>
        <dbReference type="EMBL" id="ADE14535.1"/>
    </source>
</evidence>
<gene>
    <name evidence="2" type="ordered locus">Nhal_1384</name>
</gene>
<organism evidence="2 3">
    <name type="scientific">Nitrosococcus halophilus (strain Nc4)</name>
    <dbReference type="NCBI Taxonomy" id="472759"/>
    <lineage>
        <taxon>Bacteria</taxon>
        <taxon>Pseudomonadati</taxon>
        <taxon>Pseudomonadota</taxon>
        <taxon>Gammaproteobacteria</taxon>
        <taxon>Chromatiales</taxon>
        <taxon>Chromatiaceae</taxon>
        <taxon>Nitrosococcus</taxon>
    </lineage>
</organism>
<proteinExistence type="predicted"/>
<sequence>MWTRVLIGIGLFLLGYYVGKQVERDAPTRDWLRQRREEKEQEAISTENHEPPPATGEQ</sequence>
<keyword evidence="3" id="KW-1185">Reference proteome</keyword>